<evidence type="ECO:0000259" key="3">
    <source>
        <dbReference type="SMART" id="SM00278"/>
    </source>
</evidence>
<gene>
    <name evidence="5" type="ORF">SAMN05192534_101418</name>
</gene>
<dbReference type="InterPro" id="IPR003583">
    <property type="entry name" value="Hlx-hairpin-Hlx_DNA-bd_motif"/>
</dbReference>
<feature type="signal peptide" evidence="2">
    <location>
        <begin position="1"/>
        <end position="27"/>
    </location>
</feature>
<dbReference type="Proteomes" id="UP000199163">
    <property type="component" value="Unassembled WGS sequence"/>
</dbReference>
<keyword evidence="2" id="KW-0732">Signal</keyword>
<feature type="chain" id="PRO_5011666802" evidence="2">
    <location>
        <begin position="28"/>
        <end position="394"/>
    </location>
</feature>
<dbReference type="AlphaFoldDB" id="A0A1G7Z6E2"/>
<evidence type="ECO:0000313" key="6">
    <source>
        <dbReference type="Proteomes" id="UP000199163"/>
    </source>
</evidence>
<dbReference type="InterPro" id="IPR035681">
    <property type="entry name" value="ComA-like_MBL"/>
</dbReference>
<dbReference type="InterPro" id="IPR001279">
    <property type="entry name" value="Metallo-B-lactamas"/>
</dbReference>
<dbReference type="Pfam" id="PF12836">
    <property type="entry name" value="HHH_3"/>
    <property type="match status" value="1"/>
</dbReference>
<dbReference type="CDD" id="cd07731">
    <property type="entry name" value="ComA-like_MBL-fold"/>
    <property type="match status" value="1"/>
</dbReference>
<dbReference type="PANTHER" id="PTHR30619">
    <property type="entry name" value="DNA INTERNALIZATION/COMPETENCE PROTEIN COMEC/REC2"/>
    <property type="match status" value="1"/>
</dbReference>
<accession>A0A1G7Z6E2</accession>
<dbReference type="InterPro" id="IPR010994">
    <property type="entry name" value="RuvA_2-like"/>
</dbReference>
<dbReference type="SUPFAM" id="SSF47781">
    <property type="entry name" value="RuvA domain 2-like"/>
    <property type="match status" value="1"/>
</dbReference>
<dbReference type="GO" id="GO:0003677">
    <property type="term" value="F:DNA binding"/>
    <property type="evidence" value="ECO:0007669"/>
    <property type="project" value="InterPro"/>
</dbReference>
<feature type="region of interest" description="Disordered" evidence="1">
    <location>
        <begin position="306"/>
        <end position="330"/>
    </location>
</feature>
<dbReference type="InterPro" id="IPR036866">
    <property type="entry name" value="RibonucZ/Hydroxyglut_hydro"/>
</dbReference>
<dbReference type="Pfam" id="PF00753">
    <property type="entry name" value="Lactamase_B"/>
    <property type="match status" value="1"/>
</dbReference>
<dbReference type="Gene3D" id="1.10.150.320">
    <property type="entry name" value="Photosystem II 12 kDa extrinsic protein"/>
    <property type="match status" value="1"/>
</dbReference>
<dbReference type="RefSeq" id="WP_175487334.1">
    <property type="nucleotide sequence ID" value="NZ_FNDK01000001.1"/>
</dbReference>
<organism evidence="5 6">
    <name type="scientific">Alteribacillus persepolensis</name>
    <dbReference type="NCBI Taxonomy" id="568899"/>
    <lineage>
        <taxon>Bacteria</taxon>
        <taxon>Bacillati</taxon>
        <taxon>Bacillota</taxon>
        <taxon>Bacilli</taxon>
        <taxon>Bacillales</taxon>
        <taxon>Bacillaceae</taxon>
        <taxon>Alteribacillus</taxon>
    </lineage>
</organism>
<dbReference type="SMART" id="SM00278">
    <property type="entry name" value="HhH1"/>
    <property type="match status" value="2"/>
</dbReference>
<evidence type="ECO:0000259" key="4">
    <source>
        <dbReference type="SMART" id="SM00849"/>
    </source>
</evidence>
<name>A0A1G7Z6E2_9BACI</name>
<dbReference type="SMART" id="SM00849">
    <property type="entry name" value="Lactamase_B"/>
    <property type="match status" value="1"/>
</dbReference>
<evidence type="ECO:0000313" key="5">
    <source>
        <dbReference type="EMBL" id="SDH04169.1"/>
    </source>
</evidence>
<sequence length="394" mass="44491">MRLVRYTATILLLAVLLALETSLSFQADGFFHSDTKKTTTYDSYKQFAAFAEDHPTLDIHFLDVGQGDSTLIVAPTGESMLIDGGKPENGDDIVRYLETLGIDRLEWVVATHPDIDHIGGLIDVLESVDVEKVLDSGREHDTKTYRTYRNTIKKHDIDLFIAEEGERLNTDIADKLQVLNAYQESDVRNDSSIVLHMFYKDMSVLFAGDATILNEKEMVTKYNVNADILKVAHHGSLTSTGEKFVQEVHPEIAVITYDKDNTFGHPNASVVNRLRNIGAKTFTTEQSGHIQVSLYNHHIHVSKKPWEGQGRKFPTPVPRNVQSLEPSYDMDKPVNINKASKDDLTEIPYVSPVTAEFIVSYRKEHGPFRSKRELTRVNGVGKHTYKKIKKYITT</sequence>
<feature type="domain" description="Helix-hairpin-helix DNA-binding motif class 1" evidence="3">
    <location>
        <begin position="342"/>
        <end position="361"/>
    </location>
</feature>
<dbReference type="PANTHER" id="PTHR30619:SF7">
    <property type="entry name" value="BETA-LACTAMASE DOMAIN PROTEIN"/>
    <property type="match status" value="1"/>
</dbReference>
<dbReference type="SUPFAM" id="SSF56281">
    <property type="entry name" value="Metallo-hydrolase/oxidoreductase"/>
    <property type="match status" value="1"/>
</dbReference>
<reference evidence="5 6" key="1">
    <citation type="submission" date="2016-10" db="EMBL/GenBank/DDBJ databases">
        <authorList>
            <person name="de Groot N.N."/>
        </authorList>
    </citation>
    <scope>NUCLEOTIDE SEQUENCE [LARGE SCALE GENOMIC DNA]</scope>
    <source>
        <strain evidence="5 6">DSM 21632</strain>
    </source>
</reference>
<evidence type="ECO:0000256" key="2">
    <source>
        <dbReference type="SAM" id="SignalP"/>
    </source>
</evidence>
<keyword evidence="6" id="KW-1185">Reference proteome</keyword>
<feature type="domain" description="Helix-hairpin-helix DNA-binding motif class 1" evidence="3">
    <location>
        <begin position="372"/>
        <end position="391"/>
    </location>
</feature>
<protein>
    <submittedName>
        <fullName evidence="5">Competence protein ComEA helix-hairpin-helix repeat region</fullName>
    </submittedName>
</protein>
<proteinExistence type="predicted"/>
<dbReference type="EMBL" id="FNDK01000001">
    <property type="protein sequence ID" value="SDH04169.1"/>
    <property type="molecule type" value="Genomic_DNA"/>
</dbReference>
<dbReference type="InterPro" id="IPR052159">
    <property type="entry name" value="Competence_DNA_uptake"/>
</dbReference>
<evidence type="ECO:0000256" key="1">
    <source>
        <dbReference type="SAM" id="MobiDB-lite"/>
    </source>
</evidence>
<dbReference type="GO" id="GO:0006281">
    <property type="term" value="P:DNA repair"/>
    <property type="evidence" value="ECO:0007669"/>
    <property type="project" value="InterPro"/>
</dbReference>
<dbReference type="STRING" id="568899.SAMN05192534_101418"/>
<dbReference type="Gene3D" id="3.60.15.10">
    <property type="entry name" value="Ribonuclease Z/Hydroxyacylglutathione hydrolase-like"/>
    <property type="match status" value="1"/>
</dbReference>
<feature type="domain" description="Metallo-beta-lactamase" evidence="4">
    <location>
        <begin position="66"/>
        <end position="258"/>
    </location>
</feature>